<gene>
    <name evidence="2" type="primary">PARPA_13679.1 scaffold 47024</name>
</gene>
<organism evidence="2 3">
    <name type="scientific">Parasitella parasitica</name>
    <dbReference type="NCBI Taxonomy" id="35722"/>
    <lineage>
        <taxon>Eukaryota</taxon>
        <taxon>Fungi</taxon>
        <taxon>Fungi incertae sedis</taxon>
        <taxon>Mucoromycota</taxon>
        <taxon>Mucoromycotina</taxon>
        <taxon>Mucoromycetes</taxon>
        <taxon>Mucorales</taxon>
        <taxon>Mucorineae</taxon>
        <taxon>Mucoraceae</taxon>
        <taxon>Parasitella</taxon>
    </lineage>
</organism>
<sequence>MSETVNQREPKNKKTSAGIELENKPNVESEDVACAIECIAGIDGLLGPTPIILETLKSSSNVYTKFLWTILKEMEMAEMRDICSDTFNNLTRQEQKLILKSILQIINGDDTNFRIRYQLDPAFVAALTNVTVFPPSIGHFLEKLGHFLSSNWTFL</sequence>
<reference evidence="2 3" key="1">
    <citation type="submission" date="2014-09" db="EMBL/GenBank/DDBJ databases">
        <authorList>
            <person name="Ellenberger Sabrina"/>
        </authorList>
    </citation>
    <scope>NUCLEOTIDE SEQUENCE [LARGE SCALE GENOMIC DNA]</scope>
    <source>
        <strain evidence="2 3">CBS 412.66</strain>
    </source>
</reference>
<keyword evidence="3" id="KW-1185">Reference proteome</keyword>
<protein>
    <submittedName>
        <fullName evidence="2">Uncharacterized protein</fullName>
    </submittedName>
</protein>
<evidence type="ECO:0000313" key="3">
    <source>
        <dbReference type="Proteomes" id="UP000054107"/>
    </source>
</evidence>
<dbReference type="EMBL" id="LN734024">
    <property type="protein sequence ID" value="CEP19364.1"/>
    <property type="molecule type" value="Genomic_DNA"/>
</dbReference>
<proteinExistence type="predicted"/>
<feature type="compositionally biased region" description="Basic and acidic residues" evidence="1">
    <location>
        <begin position="1"/>
        <end position="12"/>
    </location>
</feature>
<name>A0A0B7NWB6_9FUNG</name>
<feature type="region of interest" description="Disordered" evidence="1">
    <location>
        <begin position="1"/>
        <end position="22"/>
    </location>
</feature>
<accession>A0A0B7NWB6</accession>
<evidence type="ECO:0000256" key="1">
    <source>
        <dbReference type="SAM" id="MobiDB-lite"/>
    </source>
</evidence>
<dbReference type="AlphaFoldDB" id="A0A0B7NWB6"/>
<dbReference type="Proteomes" id="UP000054107">
    <property type="component" value="Unassembled WGS sequence"/>
</dbReference>
<evidence type="ECO:0000313" key="2">
    <source>
        <dbReference type="EMBL" id="CEP19364.1"/>
    </source>
</evidence>